<keyword evidence="3" id="KW-1185">Reference proteome</keyword>
<protein>
    <submittedName>
        <fullName evidence="2">Uncharacterized protein</fullName>
    </submittedName>
</protein>
<name>A0A0M8N9I6_ESCWE</name>
<accession>A0A0M8N9I6</accession>
<proteinExistence type="predicted"/>
<dbReference type="AlphaFoldDB" id="A0A0M8N9I6"/>
<evidence type="ECO:0000256" key="1">
    <source>
        <dbReference type="SAM" id="MobiDB-lite"/>
    </source>
</evidence>
<feature type="compositionally biased region" description="Polar residues" evidence="1">
    <location>
        <begin position="42"/>
        <end position="51"/>
    </location>
</feature>
<dbReference type="EMBL" id="LGSR01000002">
    <property type="protein sequence ID" value="KOS22820.1"/>
    <property type="molecule type" value="Genomic_DNA"/>
</dbReference>
<gene>
    <name evidence="2" type="ORF">ESCO_003939</name>
</gene>
<evidence type="ECO:0000313" key="2">
    <source>
        <dbReference type="EMBL" id="KOS22820.1"/>
    </source>
</evidence>
<dbReference type="Proteomes" id="UP000053831">
    <property type="component" value="Unassembled WGS sequence"/>
</dbReference>
<reference evidence="2 3" key="1">
    <citation type="submission" date="2015-07" db="EMBL/GenBank/DDBJ databases">
        <title>The genome of the fungus Escovopsis weberi, a specialized disease agent of ant agriculture.</title>
        <authorList>
            <person name="de Man T.J."/>
            <person name="Stajich J.E."/>
            <person name="Kubicek C.P."/>
            <person name="Chenthamara K."/>
            <person name="Atanasova L."/>
            <person name="Druzhinina I.S."/>
            <person name="Birnbaum S."/>
            <person name="Barribeau S.M."/>
            <person name="Teiling C."/>
            <person name="Suen G."/>
            <person name="Currie C."/>
            <person name="Gerardo N.M."/>
        </authorList>
    </citation>
    <scope>NUCLEOTIDE SEQUENCE [LARGE SCALE GENOMIC DNA]</scope>
</reference>
<organism evidence="2 3">
    <name type="scientific">Escovopsis weberi</name>
    <dbReference type="NCBI Taxonomy" id="150374"/>
    <lineage>
        <taxon>Eukaryota</taxon>
        <taxon>Fungi</taxon>
        <taxon>Dikarya</taxon>
        <taxon>Ascomycota</taxon>
        <taxon>Pezizomycotina</taxon>
        <taxon>Sordariomycetes</taxon>
        <taxon>Hypocreomycetidae</taxon>
        <taxon>Hypocreales</taxon>
        <taxon>Hypocreaceae</taxon>
        <taxon>Escovopsis</taxon>
    </lineage>
</organism>
<sequence>MSAESNVSDENPDRDMDVWSSNAAERSSRKEGILGNPDPGSRSMSIESIESTAMMDSPTEGT</sequence>
<feature type="region of interest" description="Disordered" evidence="1">
    <location>
        <begin position="1"/>
        <end position="62"/>
    </location>
</feature>
<evidence type="ECO:0000313" key="3">
    <source>
        <dbReference type="Proteomes" id="UP000053831"/>
    </source>
</evidence>
<comment type="caution">
    <text evidence="2">The sequence shown here is derived from an EMBL/GenBank/DDBJ whole genome shotgun (WGS) entry which is preliminary data.</text>
</comment>